<feature type="region of interest" description="Disordered" evidence="1">
    <location>
        <begin position="95"/>
        <end position="174"/>
    </location>
</feature>
<name>A0A1J9PZT5_9EURO</name>
<keyword evidence="3" id="KW-1185">Reference proteome</keyword>
<organism evidence="2 3">
    <name type="scientific">Blastomyces percursus</name>
    <dbReference type="NCBI Taxonomy" id="1658174"/>
    <lineage>
        <taxon>Eukaryota</taxon>
        <taxon>Fungi</taxon>
        <taxon>Dikarya</taxon>
        <taxon>Ascomycota</taxon>
        <taxon>Pezizomycotina</taxon>
        <taxon>Eurotiomycetes</taxon>
        <taxon>Eurotiomycetidae</taxon>
        <taxon>Onygenales</taxon>
        <taxon>Ajellomycetaceae</taxon>
        <taxon>Blastomyces</taxon>
    </lineage>
</organism>
<dbReference type="VEuPathDB" id="FungiDB:ACJ73_07255"/>
<accession>A0A1J9PZT5</accession>
<reference evidence="2 3" key="1">
    <citation type="submission" date="2015-08" db="EMBL/GenBank/DDBJ databases">
        <title>Emmonsia species relationships and genome sequence.</title>
        <authorList>
            <person name="Cuomo C.A."/>
            <person name="Schwartz I.S."/>
            <person name="Kenyon C."/>
            <person name="De Hoog G.S."/>
            <person name="Govender N.P."/>
            <person name="Botha A."/>
            <person name="Moreno L."/>
            <person name="De Vries M."/>
            <person name="Munoz J.F."/>
            <person name="Stielow J.B."/>
        </authorList>
    </citation>
    <scope>NUCLEOTIDE SEQUENCE [LARGE SCALE GENOMIC DNA]</scope>
    <source>
        <strain evidence="2 3">EI222</strain>
    </source>
</reference>
<evidence type="ECO:0000256" key="1">
    <source>
        <dbReference type="SAM" id="MobiDB-lite"/>
    </source>
</evidence>
<evidence type="ECO:0000313" key="2">
    <source>
        <dbReference type="EMBL" id="OJD21402.1"/>
    </source>
</evidence>
<protein>
    <submittedName>
        <fullName evidence="2">Uncharacterized protein</fullName>
    </submittedName>
</protein>
<proteinExistence type="predicted"/>
<dbReference type="EMBL" id="LGTZ01001428">
    <property type="protein sequence ID" value="OJD21402.1"/>
    <property type="molecule type" value="Genomic_DNA"/>
</dbReference>
<comment type="caution">
    <text evidence="2">The sequence shown here is derived from an EMBL/GenBank/DDBJ whole genome shotgun (WGS) entry which is preliminary data.</text>
</comment>
<feature type="compositionally biased region" description="Low complexity" evidence="1">
    <location>
        <begin position="99"/>
        <end position="117"/>
    </location>
</feature>
<sequence>MCDKSVERLWCLSGRGAGLWERKSKQYAERRDKTIVSLNEQGIDGAAKRIGAHRVTNNIFAFLLGKVVPEINCILGLDVVFYVVYDPLIPAEDEAVPLSDDSSSEQSSEESGSTSGDPSEDGNRSEAHAGGAAGINPSSCKNRYDGGGVAPHPSKRKRVENGGGGSNGRPSFSMNRYCAQMLPPTSNVQRQVAASSTRETTGHLDIAATPIGSMRDESQKLDRQHGDHIDPHRTHMMPRFSDSTTSGLYTLADAAISIHYSEGGSSAPFNTRVEQDKTPQANIISSLPSLQDSDTQQISGPDMNIGESYRPTGDLGLDFGFDLGPVGNLDMDFDFAGIPVGNLDLELMI</sequence>
<evidence type="ECO:0000313" key="3">
    <source>
        <dbReference type="Proteomes" id="UP000242791"/>
    </source>
</evidence>
<dbReference type="Proteomes" id="UP000242791">
    <property type="component" value="Unassembled WGS sequence"/>
</dbReference>
<dbReference type="AlphaFoldDB" id="A0A1J9PZT5"/>
<gene>
    <name evidence="2" type="ORF">ACJ73_07255</name>
</gene>